<dbReference type="GO" id="GO:0008270">
    <property type="term" value="F:zinc ion binding"/>
    <property type="evidence" value="ECO:0007669"/>
    <property type="project" value="InterPro"/>
</dbReference>
<organism evidence="2 3">
    <name type="scientific">Lysobacter enzymogenes</name>
    <dbReference type="NCBI Taxonomy" id="69"/>
    <lineage>
        <taxon>Bacteria</taxon>
        <taxon>Pseudomonadati</taxon>
        <taxon>Pseudomonadota</taxon>
        <taxon>Gammaproteobacteria</taxon>
        <taxon>Lysobacterales</taxon>
        <taxon>Lysobacteraceae</taxon>
        <taxon>Lysobacter</taxon>
    </lineage>
</organism>
<dbReference type="GeneID" id="83064843"/>
<evidence type="ECO:0000259" key="1">
    <source>
        <dbReference type="Pfam" id="PF01844"/>
    </source>
</evidence>
<dbReference type="Gene3D" id="1.10.30.50">
    <property type="match status" value="1"/>
</dbReference>
<accession>A0AAU9AZG2</accession>
<feature type="domain" description="HNH" evidence="1">
    <location>
        <begin position="109"/>
        <end position="152"/>
    </location>
</feature>
<dbReference type="Pfam" id="PF01844">
    <property type="entry name" value="HNH"/>
    <property type="match status" value="1"/>
</dbReference>
<dbReference type="EMBL" id="AP014940">
    <property type="protein sequence ID" value="BAV98501.1"/>
    <property type="molecule type" value="Genomic_DNA"/>
</dbReference>
<dbReference type="KEGG" id="lem:LEN_3014"/>
<name>A0AAU9AZG2_LYSEN</name>
<dbReference type="AlphaFoldDB" id="A0AAU9AZG2"/>
<dbReference type="GO" id="GO:0004519">
    <property type="term" value="F:endonuclease activity"/>
    <property type="evidence" value="ECO:0007669"/>
    <property type="project" value="InterPro"/>
</dbReference>
<proteinExistence type="predicted"/>
<reference evidence="2 3" key="1">
    <citation type="journal article" date="2017" name="DNA Res.">
        <title>Complete genome sequence and expression profile of the commercial lytic enzyme producer Lysobacter enzymogenes M497-1.</title>
        <authorList>
            <person name="Takami H."/>
            <person name="Toyoda A."/>
            <person name="Uchiyama I."/>
            <person name="Itoh T."/>
            <person name="Takaki Y."/>
            <person name="Arai W."/>
            <person name="Nishi S."/>
            <person name="Kawai M."/>
            <person name="Shinya K."/>
            <person name="Ikeda H."/>
        </authorList>
    </citation>
    <scope>NUCLEOTIDE SEQUENCE [LARGE SCALE GENOMIC DNA]</scope>
    <source>
        <strain evidence="2 3">M497-1</strain>
    </source>
</reference>
<evidence type="ECO:0000313" key="2">
    <source>
        <dbReference type="EMBL" id="BAV98501.1"/>
    </source>
</evidence>
<dbReference type="GO" id="GO:0003676">
    <property type="term" value="F:nucleic acid binding"/>
    <property type="evidence" value="ECO:0007669"/>
    <property type="project" value="InterPro"/>
</dbReference>
<dbReference type="RefSeq" id="WP_096378956.1">
    <property type="nucleotide sequence ID" value="NZ_AP014940.1"/>
</dbReference>
<dbReference type="InterPro" id="IPR002711">
    <property type="entry name" value="HNH"/>
</dbReference>
<gene>
    <name evidence="2" type="ORF">LEN_3014</name>
</gene>
<protein>
    <recommendedName>
        <fullName evidence="1">HNH domain-containing protein</fullName>
    </recommendedName>
</protein>
<dbReference type="Proteomes" id="UP000218824">
    <property type="component" value="Chromosome"/>
</dbReference>
<sequence length="286" mass="32880">MKRLPKPDLKPEVVYAACIDGLSDATLSQRFKKIAATMSAQHVYYDTLAQTERLHEFVAHDWGKREQIVIPDIRKGEFVDLYDKCMVEKNKPGRDYYDKIMMSAPRKICPYCCIGHVSTLDHFLSKSYYSSLSTLPANLIPACKDCNTGKGANKLSADNQVPHPYFETDAIERDVWLQARIVPQKMPIADYSVAIPAHWPQPLGKRVENYFRDLDLGERFSVQAAGELERMARYLNQLTSQNDRIKHLRRQLVAEDERARNSWATPLYRAAANDAWFYSTGFKRLL</sequence>
<evidence type="ECO:0000313" key="3">
    <source>
        <dbReference type="Proteomes" id="UP000218824"/>
    </source>
</evidence>